<evidence type="ECO:0000313" key="3">
    <source>
        <dbReference type="Proteomes" id="UP000253318"/>
    </source>
</evidence>
<dbReference type="OrthoDB" id="3436614at2"/>
<proteinExistence type="predicted"/>
<keyword evidence="3" id="KW-1185">Reference proteome</keyword>
<feature type="compositionally biased region" description="Polar residues" evidence="1">
    <location>
        <begin position="358"/>
        <end position="368"/>
    </location>
</feature>
<reference evidence="2 3" key="1">
    <citation type="submission" date="2018-04" db="EMBL/GenBank/DDBJ databases">
        <title>Novel actinobacteria from marine sediment.</title>
        <authorList>
            <person name="Ng Z.Y."/>
            <person name="Tan G.Y.A."/>
        </authorList>
    </citation>
    <scope>NUCLEOTIDE SEQUENCE [LARGE SCALE GENOMIC DNA]</scope>
    <source>
        <strain evidence="2 3">TPS81</strain>
    </source>
</reference>
<sequence length="368" mass="40765">MDDLEQRKKLEMAEALENSLRQAGLHDDEIRKLRGGYDRIGDQWQRAAKAVAQPFRKSVKKTLHPAATRFALKNVADPREFAYRYEYFKAVFDERVDLLAAARHPRETLWQTAAKDVLDMDVDAKLEADVRAVREIRSQPSRLNPWLQEGDKEQKIRDMAGSIDMGHDISAAYHARKHYGELPENERSGDVIRDYFASAERTVRESVLAKRESGEGGEKLHLARAVVDGDEKRYLRAIVLAKDDGRVIMLTYGSVKDTQVMAAVDRAEAQQRSLRLTADLQQSAEATQPSLADDSPRHAPETTSGPNLDRATKSDAPPKHSVPNFARAAGASPAGAVPNDKHSGPDGGSHRGRGPTEGPSNSPGPRRP</sequence>
<dbReference type="Proteomes" id="UP000253318">
    <property type="component" value="Unassembled WGS sequence"/>
</dbReference>
<feature type="region of interest" description="Disordered" evidence="1">
    <location>
        <begin position="281"/>
        <end position="368"/>
    </location>
</feature>
<organism evidence="2 3">
    <name type="scientific">Marinitenerispora sediminis</name>
    <dbReference type="NCBI Taxonomy" id="1931232"/>
    <lineage>
        <taxon>Bacteria</taxon>
        <taxon>Bacillati</taxon>
        <taxon>Actinomycetota</taxon>
        <taxon>Actinomycetes</taxon>
        <taxon>Streptosporangiales</taxon>
        <taxon>Nocardiopsidaceae</taxon>
        <taxon>Marinitenerispora</taxon>
    </lineage>
</organism>
<dbReference type="EMBL" id="QEIN01000139">
    <property type="protein sequence ID" value="RCV55813.1"/>
    <property type="molecule type" value="Genomic_DNA"/>
</dbReference>
<dbReference type="RefSeq" id="WP_114399680.1">
    <property type="nucleotide sequence ID" value="NZ_QEIM01000144.1"/>
</dbReference>
<evidence type="ECO:0000256" key="1">
    <source>
        <dbReference type="SAM" id="MobiDB-lite"/>
    </source>
</evidence>
<accession>A0A368T313</accession>
<evidence type="ECO:0000313" key="2">
    <source>
        <dbReference type="EMBL" id="RCV55813.1"/>
    </source>
</evidence>
<dbReference type="AlphaFoldDB" id="A0A368T313"/>
<comment type="caution">
    <text evidence="2">The sequence shown here is derived from an EMBL/GenBank/DDBJ whole genome shotgun (WGS) entry which is preliminary data.</text>
</comment>
<gene>
    <name evidence="2" type="ORF">DEF24_17410</name>
</gene>
<protein>
    <submittedName>
        <fullName evidence="2">Uncharacterized protein</fullName>
    </submittedName>
</protein>
<feature type="compositionally biased region" description="Low complexity" evidence="1">
    <location>
        <begin position="326"/>
        <end position="336"/>
    </location>
</feature>
<feature type="compositionally biased region" description="Polar residues" evidence="1">
    <location>
        <begin position="281"/>
        <end position="290"/>
    </location>
</feature>
<name>A0A368T313_9ACTN</name>